<dbReference type="RefSeq" id="WP_379021549.1">
    <property type="nucleotide sequence ID" value="NZ_JBHRTA010000027.1"/>
</dbReference>
<feature type="region of interest" description="Disordered" evidence="1">
    <location>
        <begin position="1"/>
        <end position="46"/>
    </location>
</feature>
<name>A0ABV7JLG4_9SPHI</name>
<feature type="compositionally biased region" description="Basic and acidic residues" evidence="1">
    <location>
        <begin position="37"/>
        <end position="46"/>
    </location>
</feature>
<dbReference type="EMBL" id="JBHRTA010000027">
    <property type="protein sequence ID" value="MFC3197653.1"/>
    <property type="molecule type" value="Genomic_DNA"/>
</dbReference>
<reference evidence="3" key="1">
    <citation type="journal article" date="2019" name="Int. J. Syst. Evol. Microbiol.">
        <title>The Global Catalogue of Microorganisms (GCM) 10K type strain sequencing project: providing services to taxonomists for standard genome sequencing and annotation.</title>
        <authorList>
            <consortium name="The Broad Institute Genomics Platform"/>
            <consortium name="The Broad Institute Genome Sequencing Center for Infectious Disease"/>
            <person name="Wu L."/>
            <person name="Ma J."/>
        </authorList>
    </citation>
    <scope>NUCLEOTIDE SEQUENCE [LARGE SCALE GENOMIC DNA]</scope>
    <source>
        <strain evidence="3">KCTC 52416</strain>
    </source>
</reference>
<dbReference type="Proteomes" id="UP001595526">
    <property type="component" value="Unassembled WGS sequence"/>
</dbReference>
<keyword evidence="3" id="KW-1185">Reference proteome</keyword>
<organism evidence="2 3">
    <name type="scientific">Parapedobacter deserti</name>
    <dbReference type="NCBI Taxonomy" id="1912957"/>
    <lineage>
        <taxon>Bacteria</taxon>
        <taxon>Pseudomonadati</taxon>
        <taxon>Bacteroidota</taxon>
        <taxon>Sphingobacteriia</taxon>
        <taxon>Sphingobacteriales</taxon>
        <taxon>Sphingobacteriaceae</taxon>
        <taxon>Parapedobacter</taxon>
    </lineage>
</organism>
<accession>A0ABV7JLG4</accession>
<gene>
    <name evidence="2" type="ORF">ACFOET_08520</name>
</gene>
<evidence type="ECO:0000256" key="1">
    <source>
        <dbReference type="SAM" id="MobiDB-lite"/>
    </source>
</evidence>
<proteinExistence type="predicted"/>
<protein>
    <submittedName>
        <fullName evidence="2">Uncharacterized protein</fullName>
    </submittedName>
</protein>
<evidence type="ECO:0000313" key="3">
    <source>
        <dbReference type="Proteomes" id="UP001595526"/>
    </source>
</evidence>
<comment type="caution">
    <text evidence="2">The sequence shown here is derived from an EMBL/GenBank/DDBJ whole genome shotgun (WGS) entry which is preliminary data.</text>
</comment>
<sequence length="46" mass="4857">MEMQVINKLGRHGIRGASGTATAVEPAAGQRNGRGPRTLDDPRPLC</sequence>
<evidence type="ECO:0000313" key="2">
    <source>
        <dbReference type="EMBL" id="MFC3197653.1"/>
    </source>
</evidence>